<sequence length="147" mass="16308">MAFQCPSCGKGGFKDHIVVARHMSQPRSGCSTWLQDLICSRSKSDMDDEPMDNGPHIPDIESGGFGDWDETIGGSGSEGQAYKERTPTRDSEVDNSYPDCAQSYGRGHTFLDLFNLDENSEHRATNPYDPFSGRKDWEVGSWLLHSG</sequence>
<evidence type="ECO:0000313" key="3">
    <source>
        <dbReference type="Proteomes" id="UP000714275"/>
    </source>
</evidence>
<keyword evidence="3" id="KW-1185">Reference proteome</keyword>
<organism evidence="2 3">
    <name type="scientific">Suillus placidus</name>
    <dbReference type="NCBI Taxonomy" id="48579"/>
    <lineage>
        <taxon>Eukaryota</taxon>
        <taxon>Fungi</taxon>
        <taxon>Dikarya</taxon>
        <taxon>Basidiomycota</taxon>
        <taxon>Agaricomycotina</taxon>
        <taxon>Agaricomycetes</taxon>
        <taxon>Agaricomycetidae</taxon>
        <taxon>Boletales</taxon>
        <taxon>Suillineae</taxon>
        <taxon>Suillaceae</taxon>
        <taxon>Suillus</taxon>
    </lineage>
</organism>
<reference evidence="2" key="1">
    <citation type="journal article" date="2020" name="New Phytol.">
        <title>Comparative genomics reveals dynamic genome evolution in host specialist ectomycorrhizal fungi.</title>
        <authorList>
            <person name="Lofgren L.A."/>
            <person name="Nguyen N.H."/>
            <person name="Vilgalys R."/>
            <person name="Ruytinx J."/>
            <person name="Liao H.L."/>
            <person name="Branco S."/>
            <person name="Kuo A."/>
            <person name="LaButti K."/>
            <person name="Lipzen A."/>
            <person name="Andreopoulos W."/>
            <person name="Pangilinan J."/>
            <person name="Riley R."/>
            <person name="Hundley H."/>
            <person name="Na H."/>
            <person name="Barry K."/>
            <person name="Grigoriev I.V."/>
            <person name="Stajich J.E."/>
            <person name="Kennedy P.G."/>
        </authorList>
    </citation>
    <scope>NUCLEOTIDE SEQUENCE</scope>
    <source>
        <strain evidence="2">DOB743</strain>
    </source>
</reference>
<evidence type="ECO:0000256" key="1">
    <source>
        <dbReference type="SAM" id="MobiDB-lite"/>
    </source>
</evidence>
<accession>A0A9P7D247</accession>
<comment type="caution">
    <text evidence="2">The sequence shown here is derived from an EMBL/GenBank/DDBJ whole genome shotgun (WGS) entry which is preliminary data.</text>
</comment>
<dbReference type="AlphaFoldDB" id="A0A9P7D247"/>
<gene>
    <name evidence="2" type="ORF">EV702DRAFT_1198056</name>
</gene>
<feature type="compositionally biased region" description="Basic and acidic residues" evidence="1">
    <location>
        <begin position="81"/>
        <end position="92"/>
    </location>
</feature>
<feature type="region of interest" description="Disordered" evidence="1">
    <location>
        <begin position="44"/>
        <end position="98"/>
    </location>
</feature>
<dbReference type="OrthoDB" id="2688393at2759"/>
<evidence type="ECO:0000313" key="2">
    <source>
        <dbReference type="EMBL" id="KAG1776684.1"/>
    </source>
</evidence>
<proteinExistence type="predicted"/>
<name>A0A9P7D247_9AGAM</name>
<dbReference type="Proteomes" id="UP000714275">
    <property type="component" value="Unassembled WGS sequence"/>
</dbReference>
<dbReference type="EMBL" id="JABBWD010000025">
    <property type="protein sequence ID" value="KAG1776684.1"/>
    <property type="molecule type" value="Genomic_DNA"/>
</dbReference>
<protein>
    <submittedName>
        <fullName evidence="2">Uncharacterized protein</fullName>
    </submittedName>
</protein>